<dbReference type="Pfam" id="PF25033">
    <property type="entry name" value="VPS13_M"/>
    <property type="match status" value="1"/>
</dbReference>
<dbReference type="Gene3D" id="1.10.8.10">
    <property type="entry name" value="DNA helicase RuvA subunit, C-terminal domain"/>
    <property type="match status" value="1"/>
</dbReference>
<evidence type="ECO:0000256" key="2">
    <source>
        <dbReference type="ARBA" id="ARBA00022448"/>
    </source>
</evidence>
<dbReference type="PROSITE" id="PS50030">
    <property type="entry name" value="UBA"/>
    <property type="match status" value="1"/>
</dbReference>
<dbReference type="InterPro" id="IPR009060">
    <property type="entry name" value="UBA-like_sf"/>
</dbReference>
<dbReference type="EMBL" id="UZAE01000114">
    <property type="protein sequence ID" value="VDN96296.1"/>
    <property type="molecule type" value="Genomic_DNA"/>
</dbReference>
<dbReference type="OrthoDB" id="272810at2759"/>
<comment type="similarity">
    <text evidence="1">Belongs to the VPS13 family.</text>
</comment>
<evidence type="ECO:0000256" key="1">
    <source>
        <dbReference type="ARBA" id="ARBA00006545"/>
    </source>
</evidence>
<dbReference type="Pfam" id="PF12624">
    <property type="entry name" value="VPS13_N"/>
    <property type="match status" value="1"/>
</dbReference>
<dbReference type="WBParaSite" id="HNAJ_0000043601-mRNA-1">
    <property type="protein sequence ID" value="HNAJ_0000043601-mRNA-1"/>
    <property type="gene ID" value="HNAJ_0000043601"/>
</dbReference>
<feature type="compositionally biased region" description="Low complexity" evidence="4">
    <location>
        <begin position="1246"/>
        <end position="1257"/>
    </location>
</feature>
<keyword evidence="2" id="KW-0813">Transport</keyword>
<feature type="region of interest" description="Disordered" evidence="4">
    <location>
        <begin position="2536"/>
        <end position="2558"/>
    </location>
</feature>
<sequence>MLVRLVSAVLQRFLGHYVENLDTERLSYSLGYSGNVVLTDLCLKPDALNNILGTPLRLSSGRIARVQLIIPLTQLRSQPWSIIVEDAEIIINPYDARQNTECDSYSSNTSGCSKEPAHESRKAYLQRLESRWWQLVREGGLVDAVTTSPNDSSWWSYGVSLVYGIVSNLQVEIRNVHFAFVDDGNIIGESLTWGMRLSKMTVQATDESWNPSGRSSNQQIEFKSIDVVGLSVYYYDIPAHDSLSVPQERFLIPPSQFSVHLLRRSTPEPLTSETTPRIEVEAQLTSLRVDFSLGVLAYAHQLTDFLKQKAIPPHRPKTRPNQQPAAWWRYAAGEVVPALRRYHTQWPSDLGLQYLAEAATQNNQYVRAYQAHLLRGLGLPDEDDLVSIGVEHQEIEKSMSLDRVTLLRQVAMQRAARLLKQRRPTLNKEVQDQSPTVPTQPSQSWWPSFLSSSSTTESTEPKSPDEAEAPKPWRLWWWFSAAPAAVTKGDISEASDLQAEASPSSSEAALMLLNELVAARDVGQVLTRDRLFCRITARVDQFQLCLMEDANLNVCSLHADNLQLRVETRPREESLHFNARLHSLLLRDDRSRVDSQGRNQLPLFPNVISPLPQTVLESSSPTKSDLFRLDYITSRSDNDPNLNSNPPASLNIRTDPLRVICQPELFLYVMRFLSSASKPKSSQRTRADSSAYNTLKSQTKANLRAALHTVEKVDEESPLAVSSYIPSKSVSSDPSSSKHLSSGSIAMGARPSGLCVHLDIAAPRILLPERLWPASGEESNPTPHLLGVICDLGRFRLSNWEPTEEKEGNIVKVSSLSDQHAQPINKEKDPMTNNASEDSEESEAFATPCGTPDGSDLEPSPLHQGSARRRRLKRNRQHRLYETYLLELDEFRILAGRLDELQVSGLWPDLLPSHSSFNIEDGLRITQIASQVNLVDRFSLAIWITRRVVSMASLRAANSTLPSPPPTIPADLPGLLICVEQRHCVLRLSDSRLSALCRCVGAVTSIASSTSDEISESSDQAIESMESPPRSSLVMNHSLRFKGLATKSPSKLRRTIVVTFSMQELILQLDARGRPLAEFRLVSTAARFNRFTNSEHSKTTYDVCLQVHSLTVADALCGLGGDFDLLAASHRDVRLDTLSGSLSVTSPSGRNGTPPLYHSVSSSGNKTSGRIVVSRPFYDPIEGECDEDASTALIRVKYLQTKTAKKLNRNIDVKFRHLDLLGNLNTLIELISFVRYVVPYSESENKSSGTTKSSNKTVDVENATSSDDETSSSENLEMSISVERLSLVLIRVKMPNADENAEECFGNERLKTASAERLATITLLGANFQSRENYKDLRVSLAGLQVLDLIDVEKPSSSGVRHRHIFVAGRCLDPEISDVALTWSGAKSVFSLIAHRQPTAGYHVELDVTSPVYVHNPRALHEISSWLSNLYRWNVVVDALARKIADSAMSVENLKRQKEKSKTTSSLTSLHAVFEQPVVVFPAGPTSPKVLIGRLGRLTLRSDNSELNSPLSMVQLIISRASLAAFDIKVGVPRVRGTSEVVQAMLILAHYLRLIPSIEEHCVLEDISADLLLKREVLHKHSENETNSQPISWPEDFDSSELVFPFNEEVISEVRTNSESASESWLTVSVCLTQPLHVRLSKKVYCQLLQTLDNLAYSGETLIKTTHSEEVSESDCTSTDTASGVSTSSQCLAMRFRMPRLVVETFTEMSGERRSLGLTRFTLSEFFIAASMRGPVGLTHIEATIASLLLENLLPDYKEENRYLLFSHLPKKSEVVTCRRRPRVDSCPILSKNDCQPSFLDSLYGRHSRKWNRPSLSFSEKHGGRSRTNKSARHSSTESGQGNRGSGGSEIDSNSMDQFVKLRVLIVDKNNPLFNSKYRSTSRFVDVAFSSLTCYLSLHPWVLLLDFLGLGSPITACDDFDSTSVASRSTCLSNSDTSEHLSNEDLCRDMVTLTSLSVSTFSLLLDTVSSEASPLLRASASQLRVCLTNYRRSIEAGGDWMHLAGNLAAISVHDLTAKGSRLYSRRFLTNSVDGKNGEGDYLIFALTKYQLPDAEVNRRSEDGILELQLGPAYYIHTQEFLTTAIDTLDRFQQYQDLMNRVRQGAAISMRLRLNIKANAPIVLFPISTESENVLVCNLGTVTAVNDFCWHTDLIANEGAPKDDDPPREQPQKQSACKYCTSGIWWSDEYSSISSKDVMTQGFYYGETENAAENIANSPCLLDRIHLSLDHIEIYCGKRYNVEDVVDATSSRMLNFGTFCIIPEAAALTEPFGLTVLVERNLCGAKDLHAVPDWRLSARLCTAAPICIGLREYRILRGILAHNIGGSSNNSVSSVVGCELSGWNAASKACWLIAISIELNRGAIYTRRPYRTFAFTFDLEDVSICLSVPSDWASQRHLKDNLPKMAPFCRLDLAKSRLTYDSYSCGKYIIDLACSVATFTDTRFEGLPEPQNCFPVILSALSKPQNNIDGCLSASSPQFRVTQVVTPVGTADASRGNIITTSTTSSMTFNLRSMRLILALDWLADFYRFLTTQPIHPSSSTMNLSNEPSQKRESNVKPNNEACSQFRIPQATSDLRVFSDQTEFVLMENLSQADTNVAVLTGAMCFLLRSGGSLSQALMHLCLHGVGLHTLQGFIESSRAVIVEPTDLTVALLPYQVINKHSSLRSTSAGLQDLVTPRASLEIQTSTLRTHFSYTDGLLFFDLLNSIHEQAVYAFGGNEKDKAVNPILSTAYDASIARLVEMGFSAEDGLKALQSTDGQIDAAIVLLASPSKPPKINEISTFNSPRSLLVRFLRDLVDQLTPHISEISFHSGFSLCLIDDCIDADVPLAKIQVSDISLKWNLTGWAIGRVMGRLSANYYNRDLSALEPAIEPFLGVCDWRLRSDDPSKGDCAIIEVHSPDTININLTVALVRLTKLVLAKMKSSQLTRRRLRTPFIPFCLCNKTGQTLRFKKVVSAALTLPPSFSVSSPMNSSKEFADWTLVEPEASVQLPFQSPLAATGRGQSRVDDREGTRVPLLLIQVEGWSSAYPITLDRLGVFSRTIRLQQNADPHLAPATRLVIEIVRRGSAQNLIIVRSGLTVTNRLSPHLAVEVGLAHLPTSPTIPPTSVIESGLRVAFGKTEALPLSLAARRENGERLCFRPVLIGSGDLSQSSVLFEWSHQITFDISKEGGGMKFVTSLGEAMDWRRLSKPGEFNECAMSCRCLKSDRKVGLYSTTLILPRRPPNLLSKFQFSSPWQFCLTAVRDAFPPDPAFREASVVLPGHHLTLGPVLRVVNLLPCEMTFFLEGTSIRSRLPPNKATSVFEISCSDVVRFGVHLENFQFCETIRIPPATFSDTILINLYDQYKRVLQLKVIHITDL</sequence>
<dbReference type="InterPro" id="IPR015940">
    <property type="entry name" value="UBA"/>
</dbReference>
<evidence type="ECO:0000313" key="6">
    <source>
        <dbReference type="EMBL" id="VDN96296.1"/>
    </source>
</evidence>
<reference evidence="8" key="1">
    <citation type="submission" date="2016-04" db="UniProtKB">
        <authorList>
            <consortium name="WormBaseParasite"/>
        </authorList>
    </citation>
    <scope>IDENTIFICATION</scope>
</reference>
<evidence type="ECO:0000313" key="7">
    <source>
        <dbReference type="Proteomes" id="UP000278807"/>
    </source>
</evidence>
<feature type="compositionally biased region" description="Polar residues" evidence="4">
    <location>
        <begin position="812"/>
        <end position="822"/>
    </location>
</feature>
<evidence type="ECO:0000256" key="3">
    <source>
        <dbReference type="ARBA" id="ARBA00023055"/>
    </source>
</evidence>
<evidence type="ECO:0000256" key="4">
    <source>
        <dbReference type="SAM" id="MobiDB-lite"/>
    </source>
</evidence>
<feature type="region of interest" description="Disordered" evidence="4">
    <location>
        <begin position="422"/>
        <end position="468"/>
    </location>
</feature>
<dbReference type="Proteomes" id="UP000278807">
    <property type="component" value="Unassembled WGS sequence"/>
</dbReference>
<feature type="compositionally biased region" description="Low complexity" evidence="4">
    <location>
        <begin position="440"/>
        <end position="458"/>
    </location>
</feature>
<keyword evidence="3" id="KW-0445">Lipid transport</keyword>
<dbReference type="SUPFAM" id="SSF46934">
    <property type="entry name" value="UBA-like"/>
    <property type="match status" value="1"/>
</dbReference>
<dbReference type="Pfam" id="PF25036">
    <property type="entry name" value="VPS13_VAB"/>
    <property type="match status" value="1"/>
</dbReference>
<dbReference type="SMART" id="SM00165">
    <property type="entry name" value="UBA"/>
    <property type="match status" value="1"/>
</dbReference>
<feature type="compositionally biased region" description="Basic and acidic residues" evidence="4">
    <location>
        <begin position="459"/>
        <end position="468"/>
    </location>
</feature>
<feature type="domain" description="UBA" evidence="5">
    <location>
        <begin position="2729"/>
        <end position="2769"/>
    </location>
</feature>
<feature type="compositionally biased region" description="Basic residues" evidence="4">
    <location>
        <begin position="1824"/>
        <end position="1833"/>
    </location>
</feature>
<dbReference type="InterPro" id="IPR009543">
    <property type="entry name" value="VPS13_VAB"/>
</dbReference>
<dbReference type="InterPro" id="IPR056747">
    <property type="entry name" value="VPS13-like_M"/>
</dbReference>
<feature type="region of interest" description="Disordered" evidence="4">
    <location>
        <begin position="1243"/>
        <end position="1275"/>
    </location>
</feature>
<evidence type="ECO:0000259" key="5">
    <source>
        <dbReference type="PROSITE" id="PS50030"/>
    </source>
</evidence>
<feature type="region of interest" description="Disordered" evidence="4">
    <location>
        <begin position="725"/>
        <end position="744"/>
    </location>
</feature>
<reference evidence="6 7" key="2">
    <citation type="submission" date="2018-11" db="EMBL/GenBank/DDBJ databases">
        <authorList>
            <consortium name="Pathogen Informatics"/>
        </authorList>
    </citation>
    <scope>NUCLEOTIDE SEQUENCE [LARGE SCALE GENOMIC DNA]</scope>
</reference>
<dbReference type="InterPro" id="IPR026854">
    <property type="entry name" value="VPS13_N"/>
</dbReference>
<evidence type="ECO:0000313" key="8">
    <source>
        <dbReference type="WBParaSite" id="HNAJ_0000043601-mRNA-1"/>
    </source>
</evidence>
<feature type="region of interest" description="Disordered" evidence="4">
    <location>
        <begin position="1814"/>
        <end position="1853"/>
    </location>
</feature>
<proteinExistence type="inferred from homology"/>
<feature type="region of interest" description="Disordered" evidence="4">
    <location>
        <begin position="1144"/>
        <end position="1166"/>
    </location>
</feature>
<name>A0A158QGP5_RODNA</name>
<gene>
    <name evidence="6" type="ORF">HNAJ_LOCUS437</name>
</gene>
<feature type="region of interest" description="Disordered" evidence="4">
    <location>
        <begin position="806"/>
        <end position="873"/>
    </location>
</feature>
<keyword evidence="7" id="KW-1185">Reference proteome</keyword>
<dbReference type="GO" id="GO:0006869">
    <property type="term" value="P:lipid transport"/>
    <property type="evidence" value="ECO:0007669"/>
    <property type="project" value="UniProtKB-KW"/>
</dbReference>
<protein>
    <submittedName>
        <fullName evidence="8">UBA domain-containing protein</fullName>
    </submittedName>
</protein>
<feature type="compositionally biased region" description="Polar residues" evidence="4">
    <location>
        <begin position="2536"/>
        <end position="2547"/>
    </location>
</feature>
<organism evidence="8">
    <name type="scientific">Rodentolepis nana</name>
    <name type="common">Dwarf tapeworm</name>
    <name type="synonym">Hymenolepis nana</name>
    <dbReference type="NCBI Taxonomy" id="102285"/>
    <lineage>
        <taxon>Eukaryota</taxon>
        <taxon>Metazoa</taxon>
        <taxon>Spiralia</taxon>
        <taxon>Lophotrochozoa</taxon>
        <taxon>Platyhelminthes</taxon>
        <taxon>Cestoda</taxon>
        <taxon>Eucestoda</taxon>
        <taxon>Cyclophyllidea</taxon>
        <taxon>Hymenolepididae</taxon>
        <taxon>Rodentolepis</taxon>
    </lineage>
</organism>
<dbReference type="STRING" id="102285.A0A158QGP5"/>
<accession>A0A158QGP5</accession>